<dbReference type="InterPro" id="IPR050698">
    <property type="entry name" value="MBL"/>
</dbReference>
<sequence length="283" mass="32059">MLHNGLSLEYFKRWCDNSNNLCVLPGYCMTNTIGYKILSGVKDIDIDGKTYPLRMQTCNLSLSAHVDSKGILQFIQSVDCKHVMLVHGIWKQMKVLQNKIVQELNIPCHLPNTGGVITIPRKKTHSSSSSTHSPFMSVDMKRGDWNFCQSNSHAKQLFQCFRNNKNDSSLSPSLSSVPRHNVVFDLNCCVMKHFFESDACLNKLTFLTWIATTLERNLARDYKVTMCKEKSLVTVLCANSNDIVLHLSDHHSDQEIRMTFFASDADSASLIQSLLYHSCDSNQ</sequence>
<evidence type="ECO:0000259" key="3">
    <source>
        <dbReference type="Pfam" id="PF10996"/>
    </source>
</evidence>
<dbReference type="Pfam" id="PF07521">
    <property type="entry name" value="RMMBL"/>
    <property type="match status" value="1"/>
</dbReference>
<feature type="domain" description="Beta-Casp" evidence="3">
    <location>
        <begin position="1"/>
        <end position="37"/>
    </location>
</feature>
<evidence type="ECO:0000259" key="2">
    <source>
        <dbReference type="Pfam" id="PF07521"/>
    </source>
</evidence>
<dbReference type="AlphaFoldDB" id="X6M0B9"/>
<dbReference type="InterPro" id="IPR036866">
    <property type="entry name" value="RibonucZ/Hydroxyglut_hydro"/>
</dbReference>
<dbReference type="GO" id="GO:0004521">
    <property type="term" value="F:RNA endonuclease activity"/>
    <property type="evidence" value="ECO:0007669"/>
    <property type="project" value="TreeGrafter"/>
</dbReference>
<reference evidence="4 5" key="1">
    <citation type="journal article" date="2013" name="Curr. Biol.">
        <title>The Genome of the Foraminiferan Reticulomyxa filosa.</title>
        <authorList>
            <person name="Glockner G."/>
            <person name="Hulsmann N."/>
            <person name="Schleicher M."/>
            <person name="Noegel A.A."/>
            <person name="Eichinger L."/>
            <person name="Gallinger C."/>
            <person name="Pawlowski J."/>
            <person name="Sierra R."/>
            <person name="Euteneuer U."/>
            <person name="Pillet L."/>
            <person name="Moustafa A."/>
            <person name="Platzer M."/>
            <person name="Groth M."/>
            <person name="Szafranski K."/>
            <person name="Schliwa M."/>
        </authorList>
    </citation>
    <scope>NUCLEOTIDE SEQUENCE [LARGE SCALE GENOMIC DNA]</scope>
</reference>
<evidence type="ECO:0000256" key="1">
    <source>
        <dbReference type="ARBA" id="ARBA00022801"/>
    </source>
</evidence>
<dbReference type="SUPFAM" id="SSF56281">
    <property type="entry name" value="Metallo-hydrolase/oxidoreductase"/>
    <property type="match status" value="1"/>
</dbReference>
<dbReference type="PANTHER" id="PTHR11203">
    <property type="entry name" value="CLEAVAGE AND POLYADENYLATION SPECIFICITY FACTOR FAMILY MEMBER"/>
    <property type="match status" value="1"/>
</dbReference>
<dbReference type="Gene3D" id="3.40.50.10890">
    <property type="match status" value="1"/>
</dbReference>
<protein>
    <submittedName>
        <fullName evidence="4">Uncharacterized protein</fullName>
    </submittedName>
</protein>
<dbReference type="Proteomes" id="UP000023152">
    <property type="component" value="Unassembled WGS sequence"/>
</dbReference>
<keyword evidence="5" id="KW-1185">Reference proteome</keyword>
<dbReference type="GO" id="GO:0016180">
    <property type="term" value="P:snRNA processing"/>
    <property type="evidence" value="ECO:0007669"/>
    <property type="project" value="TreeGrafter"/>
</dbReference>
<dbReference type="InterPro" id="IPR022712">
    <property type="entry name" value="Beta_Casp"/>
</dbReference>
<dbReference type="InterPro" id="IPR011108">
    <property type="entry name" value="RMMBL"/>
</dbReference>
<evidence type="ECO:0000313" key="4">
    <source>
        <dbReference type="EMBL" id="ETO07051.1"/>
    </source>
</evidence>
<name>X6M0B9_RETFI</name>
<dbReference type="EMBL" id="ASPP01026556">
    <property type="protein sequence ID" value="ETO07051.1"/>
    <property type="molecule type" value="Genomic_DNA"/>
</dbReference>
<evidence type="ECO:0000313" key="5">
    <source>
        <dbReference type="Proteomes" id="UP000023152"/>
    </source>
</evidence>
<dbReference type="PANTHER" id="PTHR11203:SF37">
    <property type="entry name" value="INTEGRATOR COMPLEX SUBUNIT 11"/>
    <property type="match status" value="1"/>
</dbReference>
<keyword evidence="1" id="KW-0378">Hydrolase</keyword>
<dbReference type="GO" id="GO:0016787">
    <property type="term" value="F:hydrolase activity"/>
    <property type="evidence" value="ECO:0007669"/>
    <property type="project" value="UniProtKB-KW"/>
</dbReference>
<comment type="caution">
    <text evidence="4">The sequence shown here is derived from an EMBL/GenBank/DDBJ whole genome shotgun (WGS) entry which is preliminary data.</text>
</comment>
<dbReference type="GO" id="GO:0005634">
    <property type="term" value="C:nucleus"/>
    <property type="evidence" value="ECO:0007669"/>
    <property type="project" value="TreeGrafter"/>
</dbReference>
<dbReference type="Pfam" id="PF10996">
    <property type="entry name" value="Beta-Casp"/>
    <property type="match status" value="1"/>
</dbReference>
<proteinExistence type="predicted"/>
<dbReference type="OrthoDB" id="10249535at2759"/>
<organism evidence="4 5">
    <name type="scientific">Reticulomyxa filosa</name>
    <dbReference type="NCBI Taxonomy" id="46433"/>
    <lineage>
        <taxon>Eukaryota</taxon>
        <taxon>Sar</taxon>
        <taxon>Rhizaria</taxon>
        <taxon>Retaria</taxon>
        <taxon>Foraminifera</taxon>
        <taxon>Monothalamids</taxon>
        <taxon>Reticulomyxidae</taxon>
        <taxon>Reticulomyxa</taxon>
    </lineage>
</organism>
<gene>
    <name evidence="4" type="ORF">RFI_30340</name>
</gene>
<feature type="domain" description="Zn-dependent metallo-hydrolase RNA specificity" evidence="2">
    <location>
        <begin position="51"/>
        <end position="111"/>
    </location>
</feature>
<accession>X6M0B9</accession>